<evidence type="ECO:0000256" key="1">
    <source>
        <dbReference type="SAM" id="MobiDB-lite"/>
    </source>
</evidence>
<gene>
    <name evidence="2" type="ORF">FE633_13410</name>
</gene>
<dbReference type="Proteomes" id="UP000305906">
    <property type="component" value="Unassembled WGS sequence"/>
</dbReference>
<comment type="caution">
    <text evidence="2">The sequence shown here is derived from an EMBL/GenBank/DDBJ whole genome shotgun (WGS) entry which is preliminary data.</text>
</comment>
<name>A0A5R9G2H1_9ACTN</name>
<organism evidence="2 3">
    <name type="scientific">Streptomyces montanus</name>
    <dbReference type="NCBI Taxonomy" id="2580423"/>
    <lineage>
        <taxon>Bacteria</taxon>
        <taxon>Bacillati</taxon>
        <taxon>Actinomycetota</taxon>
        <taxon>Actinomycetes</taxon>
        <taxon>Kitasatosporales</taxon>
        <taxon>Streptomycetaceae</taxon>
        <taxon>Streptomyces</taxon>
    </lineage>
</organism>
<evidence type="ECO:0000313" key="3">
    <source>
        <dbReference type="Proteomes" id="UP000305906"/>
    </source>
</evidence>
<dbReference type="RefSeq" id="WP_138045346.1">
    <property type="nucleotide sequence ID" value="NZ_VBZC01000012.1"/>
</dbReference>
<proteinExistence type="predicted"/>
<evidence type="ECO:0000313" key="2">
    <source>
        <dbReference type="EMBL" id="TLS45755.1"/>
    </source>
</evidence>
<accession>A0A5R9G2H1</accession>
<reference evidence="2 3" key="1">
    <citation type="submission" date="2019-05" db="EMBL/GenBank/DDBJ databases">
        <title>Streptomyces sp. NEAU-C151, a novel actinomycete isolated from soil.</title>
        <authorList>
            <person name="Han L."/>
            <person name="Jiang H."/>
        </authorList>
    </citation>
    <scope>NUCLEOTIDE SEQUENCE [LARGE SCALE GENOMIC DNA]</scope>
    <source>
        <strain evidence="2 3">NEAU-C151</strain>
    </source>
</reference>
<protein>
    <submittedName>
        <fullName evidence="2">Uncharacterized protein</fullName>
    </submittedName>
</protein>
<sequence>MIDDTTTGAVQSIDGIWITPAGRYWDAVRLPRRLGLDAFNAVTGPLGAVVMAPVTRGMYFLVPPGTTRSWNLPQTVGLGEAAHIALPPAGRKYPPGPYWLVPPRRSQLHTPTYDLHCAVEIALGLRPGRPTADRPDLARLSLKQVKGVHCALCSHRLDQARKLGVFCTGEGLLAEPTELRACAPDCSTTSRSSLPAAGRAQAPEPANWKQPATEHRAMRFDRVTARPRTACCPLRPTS</sequence>
<feature type="region of interest" description="Disordered" evidence="1">
    <location>
        <begin position="193"/>
        <end position="213"/>
    </location>
</feature>
<keyword evidence="3" id="KW-1185">Reference proteome</keyword>
<dbReference type="AlphaFoldDB" id="A0A5R9G2H1"/>
<dbReference type="EMBL" id="VBZC01000012">
    <property type="protein sequence ID" value="TLS45755.1"/>
    <property type="molecule type" value="Genomic_DNA"/>
</dbReference>